<sequence>MKQFFNKPYLLPTLISLVLLGVVSAWLSPAFDLFALAHDLRWLAVAALFLYCLFCWLCISLGRWGEVAWKRADYLWLGCVALALVVQVAGEGSLRWVATALLLVLALSLRAAKVKAEILLKTPRRQALWLIFNQRLEVPSEGRLDMKAQRAKVRLTQLLRDWRVGRLPLAHVRVGSGQASAQPSAVIDVKPRFSEPEFTYDFQDSLEATALGRWVLEQPVDTLYLFGEINSLLLAQLFRWGRDHNLEVIVDGGVTLLNEERAAA</sequence>
<protein>
    <submittedName>
        <fullName evidence="2">Uncharacterized protein</fullName>
    </submittedName>
</protein>
<dbReference type="RefSeq" id="WP_158158694.1">
    <property type="nucleotide sequence ID" value="NZ_CP056030.1"/>
</dbReference>
<feature type="transmembrane region" description="Helical" evidence="1">
    <location>
        <begin position="74"/>
        <end position="90"/>
    </location>
</feature>
<name>A0A7D5DAK0_9PSED</name>
<feature type="transmembrane region" description="Helical" evidence="1">
    <location>
        <begin position="41"/>
        <end position="62"/>
    </location>
</feature>
<keyword evidence="1" id="KW-1133">Transmembrane helix</keyword>
<dbReference type="Proteomes" id="UP000509568">
    <property type="component" value="Chromosome"/>
</dbReference>
<keyword evidence="1" id="KW-0472">Membrane</keyword>
<gene>
    <name evidence="2" type="ORF">HWQ56_20385</name>
</gene>
<evidence type="ECO:0000313" key="2">
    <source>
        <dbReference type="EMBL" id="QKZ06015.1"/>
    </source>
</evidence>
<organism evidence="2 3">
    <name type="scientific">Pseudomonas eucalypticola</name>
    <dbReference type="NCBI Taxonomy" id="2599595"/>
    <lineage>
        <taxon>Bacteria</taxon>
        <taxon>Pseudomonadati</taxon>
        <taxon>Pseudomonadota</taxon>
        <taxon>Gammaproteobacteria</taxon>
        <taxon>Pseudomonadales</taxon>
        <taxon>Pseudomonadaceae</taxon>
        <taxon>Pseudomonas</taxon>
    </lineage>
</organism>
<keyword evidence="3" id="KW-1185">Reference proteome</keyword>
<accession>A0A7D5DAK0</accession>
<dbReference type="EMBL" id="CP056030">
    <property type="protein sequence ID" value="QKZ06015.1"/>
    <property type="molecule type" value="Genomic_DNA"/>
</dbReference>
<evidence type="ECO:0000313" key="3">
    <source>
        <dbReference type="Proteomes" id="UP000509568"/>
    </source>
</evidence>
<proteinExistence type="predicted"/>
<dbReference type="AlphaFoldDB" id="A0A7D5DAK0"/>
<evidence type="ECO:0000256" key="1">
    <source>
        <dbReference type="SAM" id="Phobius"/>
    </source>
</evidence>
<keyword evidence="1" id="KW-0812">Transmembrane</keyword>
<reference evidence="2 3" key="1">
    <citation type="submission" date="2020-06" db="EMBL/GenBank/DDBJ databases">
        <title>Pseudomonas eucalypticola sp. nov., an endophyte of Eucalyptus dunnii leaves with biocontrol ability of eucalyptus leaf blight.</title>
        <authorList>
            <person name="Liu Y."/>
            <person name="Song Z."/>
            <person name="Zeng H."/>
            <person name="Lu M."/>
            <person name="Wang X."/>
            <person name="Lian X."/>
            <person name="Zhang Q."/>
        </authorList>
    </citation>
    <scope>NUCLEOTIDE SEQUENCE [LARGE SCALE GENOMIC DNA]</scope>
    <source>
        <strain evidence="2 3">NP-1</strain>
    </source>
</reference>
<dbReference type="KEGG" id="pez:HWQ56_20385"/>